<feature type="compositionally biased region" description="Basic and acidic residues" evidence="2">
    <location>
        <begin position="511"/>
        <end position="530"/>
    </location>
</feature>
<dbReference type="PROSITE" id="PS50005">
    <property type="entry name" value="TPR"/>
    <property type="match status" value="1"/>
</dbReference>
<dbReference type="InterPro" id="IPR050768">
    <property type="entry name" value="UPF0353/GerABKA_families"/>
</dbReference>
<feature type="transmembrane region" description="Helical" evidence="3">
    <location>
        <begin position="20"/>
        <end position="39"/>
    </location>
</feature>
<evidence type="ECO:0000259" key="4">
    <source>
        <dbReference type="SMART" id="SM00327"/>
    </source>
</evidence>
<dbReference type="SUPFAM" id="SSF48452">
    <property type="entry name" value="TPR-like"/>
    <property type="match status" value="1"/>
</dbReference>
<dbReference type="Proteomes" id="UP000788419">
    <property type="component" value="Unassembled WGS sequence"/>
</dbReference>
<evidence type="ECO:0000313" key="6">
    <source>
        <dbReference type="Proteomes" id="UP000788419"/>
    </source>
</evidence>
<dbReference type="InterPro" id="IPR002035">
    <property type="entry name" value="VWF_A"/>
</dbReference>
<evidence type="ECO:0000313" key="5">
    <source>
        <dbReference type="EMBL" id="KAF1692581.1"/>
    </source>
</evidence>
<feature type="domain" description="VWFA" evidence="4">
    <location>
        <begin position="101"/>
        <end position="290"/>
    </location>
</feature>
<dbReference type="SUPFAM" id="SSF53300">
    <property type="entry name" value="vWA-like"/>
    <property type="match status" value="1"/>
</dbReference>
<dbReference type="SMART" id="SM00327">
    <property type="entry name" value="VWA"/>
    <property type="match status" value="1"/>
</dbReference>
<dbReference type="InterPro" id="IPR011990">
    <property type="entry name" value="TPR-like_helical_dom_sf"/>
</dbReference>
<name>A0ABQ6Z434_9GAMM</name>
<evidence type="ECO:0000256" key="3">
    <source>
        <dbReference type="SAM" id="Phobius"/>
    </source>
</evidence>
<gene>
    <name evidence="5" type="ORF">CSC65_13860</name>
</gene>
<dbReference type="EMBL" id="PDWN01000015">
    <property type="protein sequence ID" value="KAF1692581.1"/>
    <property type="molecule type" value="Genomic_DNA"/>
</dbReference>
<dbReference type="Gene3D" id="1.25.40.10">
    <property type="entry name" value="Tetratricopeptide repeat domain"/>
    <property type="match status" value="1"/>
</dbReference>
<evidence type="ECO:0000256" key="2">
    <source>
        <dbReference type="SAM" id="MobiDB-lite"/>
    </source>
</evidence>
<organism evidence="5 6">
    <name type="scientific">Pseudoxanthomonas daejeonensis</name>
    <dbReference type="NCBI Taxonomy" id="266062"/>
    <lineage>
        <taxon>Bacteria</taxon>
        <taxon>Pseudomonadati</taxon>
        <taxon>Pseudomonadota</taxon>
        <taxon>Gammaproteobacteria</taxon>
        <taxon>Lysobacterales</taxon>
        <taxon>Lysobacteraceae</taxon>
        <taxon>Pseudoxanthomonas</taxon>
    </lineage>
</organism>
<dbReference type="PANTHER" id="PTHR22550:SF14">
    <property type="entry name" value="VWFA DOMAIN-CONTAINING PROTEIN"/>
    <property type="match status" value="1"/>
</dbReference>
<feature type="compositionally biased region" description="Basic and acidic residues" evidence="2">
    <location>
        <begin position="551"/>
        <end position="573"/>
    </location>
</feature>
<feature type="compositionally biased region" description="Low complexity" evidence="2">
    <location>
        <begin position="487"/>
        <end position="502"/>
    </location>
</feature>
<reference evidence="5 6" key="1">
    <citation type="submission" date="2017-10" db="EMBL/GenBank/DDBJ databases">
        <title>Whole genome sequencing of members of genus Pseudoxanthomonas.</title>
        <authorList>
            <person name="Kumar S."/>
            <person name="Bansal K."/>
            <person name="Kaur A."/>
            <person name="Patil P."/>
            <person name="Sharma S."/>
            <person name="Patil P.B."/>
        </authorList>
    </citation>
    <scope>NUCLEOTIDE SEQUENCE [LARGE SCALE GENOMIC DNA]</scope>
    <source>
        <strain evidence="5 6">DSM 17801</strain>
    </source>
</reference>
<proteinExistence type="predicted"/>
<dbReference type="InterPro" id="IPR019734">
    <property type="entry name" value="TPR_rpt"/>
</dbReference>
<dbReference type="SMART" id="SM00028">
    <property type="entry name" value="TPR"/>
    <property type="match status" value="1"/>
</dbReference>
<keyword evidence="6" id="KW-1185">Reference proteome</keyword>
<keyword evidence="1" id="KW-0802">TPR repeat</keyword>
<dbReference type="InterPro" id="IPR036465">
    <property type="entry name" value="vWFA_dom_sf"/>
</dbReference>
<evidence type="ECO:0000256" key="1">
    <source>
        <dbReference type="PROSITE-ProRule" id="PRU00339"/>
    </source>
</evidence>
<comment type="caution">
    <text evidence="5">The sequence shown here is derived from an EMBL/GenBank/DDBJ whole genome shotgun (WGS) entry which is preliminary data.</text>
</comment>
<dbReference type="Pfam" id="PF13519">
    <property type="entry name" value="VWA_2"/>
    <property type="match status" value="1"/>
</dbReference>
<keyword evidence="3" id="KW-1133">Transmembrane helix</keyword>
<sequence length="595" mass="64001">MSAWLSASLPEWLALPAVHFQRPLWLWALLALPLLWWLWRARRRQGWRDAVDPHLLVHLLEPGQGRAGWRLAGLSLAFALAGVALAGPGWRQEERPQWETRAPLVIALDLSSSSLTPDLAPTRLAQARAKIATLLGEREGGEVGLVAWAEDAYTVAPLTTDAGNIALFLDTLAPDVMPVDGRRPERAITHAASLLHQAGFERGDILLVTGEVDAAAQNIAAAVAAQGYRISALGLGSAAGAMYRDRGGAMQPARLDEAGLRALAGAGGGRYAKLSVDDADLRALGVLEPAAAAALERAGGGQRVWLDQGYWLLLPLLLLGALAFRRGAGVLAALPLALLLSLPAPAHAADGGAGGWWRRDDQQAQKRIEQGVDAYRQGDFAAAGDAFSEADARGADAHYNLGNALARQGRYDDAIAAYDRALKQSPGMEDAVANRRVVESARRQQPPQGNQGQQGQQGQNSQKDSKQNQQGDGQPGQDASPSQQKADPSQQSPQGDGQSSPADEPPPPKAGDAKADQRQEQADREQRERMQQALQQGQGKEPTQAPPSRPAQEDAQAREQRQAREAWLRRVPDDPGGLLRAKFRLEYERRQQEGR</sequence>
<feature type="compositionally biased region" description="Low complexity" evidence="2">
    <location>
        <begin position="444"/>
        <end position="478"/>
    </location>
</feature>
<dbReference type="RefSeq" id="WP_162411197.1">
    <property type="nucleotide sequence ID" value="NZ_PDWN01000015.1"/>
</dbReference>
<protein>
    <recommendedName>
        <fullName evidence="4">VWFA domain-containing protein</fullName>
    </recommendedName>
</protein>
<feature type="region of interest" description="Disordered" evidence="2">
    <location>
        <begin position="435"/>
        <end position="577"/>
    </location>
</feature>
<accession>A0ABQ6Z434</accession>
<feature type="transmembrane region" description="Helical" evidence="3">
    <location>
        <begin position="71"/>
        <end position="90"/>
    </location>
</feature>
<keyword evidence="3" id="KW-0812">Transmembrane</keyword>
<dbReference type="Pfam" id="PF13432">
    <property type="entry name" value="TPR_16"/>
    <property type="match status" value="1"/>
</dbReference>
<dbReference type="PANTHER" id="PTHR22550">
    <property type="entry name" value="SPORE GERMINATION PROTEIN"/>
    <property type="match status" value="1"/>
</dbReference>
<feature type="repeat" description="TPR" evidence="1">
    <location>
        <begin position="395"/>
        <end position="428"/>
    </location>
</feature>
<dbReference type="Gene3D" id="3.40.50.410">
    <property type="entry name" value="von Willebrand factor, type A domain"/>
    <property type="match status" value="1"/>
</dbReference>
<dbReference type="PROSITE" id="PS50293">
    <property type="entry name" value="TPR_REGION"/>
    <property type="match status" value="1"/>
</dbReference>
<keyword evidence="3" id="KW-0472">Membrane</keyword>